<evidence type="ECO:0000256" key="3">
    <source>
        <dbReference type="SAM" id="MobiDB-lite"/>
    </source>
</evidence>
<dbReference type="InterPro" id="IPR000637">
    <property type="entry name" value="HMGI/Y_DNA-bd_CS"/>
</dbReference>
<dbReference type="InParanoid" id="A0A401GUG0"/>
<feature type="compositionally biased region" description="Low complexity" evidence="3">
    <location>
        <begin position="194"/>
        <end position="236"/>
    </location>
</feature>
<evidence type="ECO:0000313" key="4">
    <source>
        <dbReference type="EMBL" id="GBE85820.1"/>
    </source>
</evidence>
<feature type="compositionally biased region" description="Basic and acidic residues" evidence="3">
    <location>
        <begin position="487"/>
        <end position="496"/>
    </location>
</feature>
<dbReference type="GO" id="GO:0005634">
    <property type="term" value="C:nucleus"/>
    <property type="evidence" value="ECO:0007669"/>
    <property type="project" value="UniProtKB-SubCell"/>
</dbReference>
<keyword evidence="5" id="KW-1185">Reference proteome</keyword>
<feature type="region of interest" description="Disordered" evidence="3">
    <location>
        <begin position="1"/>
        <end position="241"/>
    </location>
</feature>
<feature type="compositionally biased region" description="Basic residues" evidence="3">
    <location>
        <begin position="184"/>
        <end position="193"/>
    </location>
</feature>
<sequence>MRAIVKHKLRSKLKPATKAADATQQPPQIAEAGPSSTTTNKRKIWPAEDSNQPPEDVEAGPRNRPAKRTKTHSDREMHPPPVIVEAKPPNSPSPMKTRSGRIVGAPAEKPAHIQSATARRGRGRPRKEKAAQARDTNDVSTATTGPRAPTSKAVLPPSTPPKAASSTSVALPEPNTATEDVRHIAPRFRRPRPRGGAPSAAPRHAPEVAPQVTMQPPTQVAVQPPTQAAPQPAPQAGPHIAPMLGRPIVRALPPPRNIGGHTPTPLPVAGSSRLRRTESFTMLDVGPAPISQPQAVAPSHSTVVNASKARPPQMHANSNALTQGMAILPQVSPPSPPQKPMRHLAVDASDTSNPSVQIYNALMRADKKKEDRVQQETKTSVGPVPPSQQDGRTVQPPALPVPSPLASYKGKGRADDVGIRARGASLPPADRAVEEDDGKGEKRRRESEEDEADAGAQRGAPRPRTELFQGVTRTGPFKLVLTVKRPAQSERVDVCG</sequence>
<reference evidence="4 5" key="1">
    <citation type="journal article" date="2018" name="Sci. Rep.">
        <title>Genome sequence of the cauliflower mushroom Sparassis crispa (Hanabiratake) and its association with beneficial usage.</title>
        <authorList>
            <person name="Kiyama R."/>
            <person name="Furutani Y."/>
            <person name="Kawaguchi K."/>
            <person name="Nakanishi T."/>
        </authorList>
    </citation>
    <scope>NUCLEOTIDE SEQUENCE [LARGE SCALE GENOMIC DNA]</scope>
</reference>
<organism evidence="4 5">
    <name type="scientific">Sparassis crispa</name>
    <dbReference type="NCBI Taxonomy" id="139825"/>
    <lineage>
        <taxon>Eukaryota</taxon>
        <taxon>Fungi</taxon>
        <taxon>Dikarya</taxon>
        <taxon>Basidiomycota</taxon>
        <taxon>Agaricomycotina</taxon>
        <taxon>Agaricomycetes</taxon>
        <taxon>Polyporales</taxon>
        <taxon>Sparassidaceae</taxon>
        <taxon>Sparassis</taxon>
    </lineage>
</organism>
<dbReference type="AlphaFoldDB" id="A0A401GUG0"/>
<gene>
    <name evidence="4" type="ORF">SCP_0803420</name>
</gene>
<feature type="compositionally biased region" description="Basic and acidic residues" evidence="3">
    <location>
        <begin position="128"/>
        <end position="137"/>
    </location>
</feature>
<evidence type="ECO:0000313" key="5">
    <source>
        <dbReference type="Proteomes" id="UP000287166"/>
    </source>
</evidence>
<proteinExistence type="predicted"/>
<feature type="compositionally biased region" description="Polar residues" evidence="3">
    <location>
        <begin position="349"/>
        <end position="358"/>
    </location>
</feature>
<dbReference type="EMBL" id="BFAD01000008">
    <property type="protein sequence ID" value="GBE85820.1"/>
    <property type="molecule type" value="Genomic_DNA"/>
</dbReference>
<feature type="compositionally biased region" description="Basic and acidic residues" evidence="3">
    <location>
        <begin position="364"/>
        <end position="375"/>
    </location>
</feature>
<comment type="subcellular location">
    <subcellularLocation>
        <location evidence="1">Nucleus</location>
    </subcellularLocation>
</comment>
<dbReference type="GeneID" id="38782737"/>
<dbReference type="Proteomes" id="UP000287166">
    <property type="component" value="Unassembled WGS sequence"/>
</dbReference>
<dbReference type="PROSITE" id="PS00354">
    <property type="entry name" value="HMGI_Y"/>
    <property type="match status" value="1"/>
</dbReference>
<evidence type="ECO:0000256" key="2">
    <source>
        <dbReference type="ARBA" id="ARBA00023242"/>
    </source>
</evidence>
<accession>A0A401GUG0</accession>
<name>A0A401GUG0_9APHY</name>
<dbReference type="GO" id="GO:0006355">
    <property type="term" value="P:regulation of DNA-templated transcription"/>
    <property type="evidence" value="ECO:0007669"/>
    <property type="project" value="InterPro"/>
</dbReference>
<keyword evidence="2" id="KW-0539">Nucleus</keyword>
<comment type="caution">
    <text evidence="4">The sequence shown here is derived from an EMBL/GenBank/DDBJ whole genome shotgun (WGS) entry which is preliminary data.</text>
</comment>
<evidence type="ECO:0000256" key="1">
    <source>
        <dbReference type="ARBA" id="ARBA00004123"/>
    </source>
</evidence>
<feature type="region of interest" description="Disordered" evidence="3">
    <location>
        <begin position="332"/>
        <end position="496"/>
    </location>
</feature>
<protein>
    <submittedName>
        <fullName evidence="4">Uncharacterized protein</fullName>
    </submittedName>
</protein>
<feature type="compositionally biased region" description="Basic residues" evidence="3">
    <location>
        <begin position="1"/>
        <end position="15"/>
    </location>
</feature>
<dbReference type="RefSeq" id="XP_027616733.1">
    <property type="nucleotide sequence ID" value="XM_027760932.1"/>
</dbReference>